<reference evidence="2" key="2">
    <citation type="journal article" date="2023" name="Curr. Microbiol.">
        <title>Granulicatella seriolae sp. nov., a Novel Facultative Anaerobe Isolated from Yellowtail Marine Fish.</title>
        <authorList>
            <person name="Lee M."/>
            <person name="Choi Y.J."/>
            <person name="Farooq A."/>
            <person name="Jeong J.B."/>
            <person name="Jung M.Y."/>
        </authorList>
    </citation>
    <scope>NUCLEOTIDE SEQUENCE</scope>
    <source>
        <strain evidence="2">S8</strain>
    </source>
</reference>
<dbReference type="SUPFAM" id="SSF56784">
    <property type="entry name" value="HAD-like"/>
    <property type="match status" value="1"/>
</dbReference>
<keyword evidence="3" id="KW-1185">Reference proteome</keyword>
<dbReference type="Gene3D" id="3.40.50.1000">
    <property type="entry name" value="HAD superfamily/HAD-like"/>
    <property type="match status" value="1"/>
</dbReference>
<evidence type="ECO:0000313" key="2">
    <source>
        <dbReference type="EMBL" id="MCQ9210064.1"/>
    </source>
</evidence>
<dbReference type="RefSeq" id="WP_256945178.1">
    <property type="nucleotide sequence ID" value="NZ_JANHNZ010000004.1"/>
</dbReference>
<gene>
    <name evidence="2" type="ORF">NPA36_05820</name>
</gene>
<comment type="caution">
    <text evidence="2">The sequence shown here is derived from an EMBL/GenBank/DDBJ whole genome shotgun (WGS) entry which is preliminary data.</text>
</comment>
<accession>A0ABT1WPA8</accession>
<protein>
    <submittedName>
        <fullName evidence="2">YqeG family HAD IIIA-type phosphatase</fullName>
    </submittedName>
</protein>
<dbReference type="EMBL" id="JANHNZ010000004">
    <property type="protein sequence ID" value="MCQ9210064.1"/>
    <property type="molecule type" value="Genomic_DNA"/>
</dbReference>
<dbReference type="NCBIfam" id="TIGR01662">
    <property type="entry name" value="HAD-SF-IIIA"/>
    <property type="match status" value="1"/>
</dbReference>
<dbReference type="CDD" id="cd16416">
    <property type="entry name" value="HAD_BsYqeG-like"/>
    <property type="match status" value="1"/>
</dbReference>
<dbReference type="InterPro" id="IPR006439">
    <property type="entry name" value="HAD-SF_hydro_IA"/>
</dbReference>
<organism evidence="2 3">
    <name type="scientific">Granulicatella seriolae</name>
    <dbReference type="NCBI Taxonomy" id="2967226"/>
    <lineage>
        <taxon>Bacteria</taxon>
        <taxon>Bacillati</taxon>
        <taxon>Bacillota</taxon>
        <taxon>Bacilli</taxon>
        <taxon>Lactobacillales</taxon>
        <taxon>Carnobacteriaceae</taxon>
        <taxon>Granulicatella</taxon>
    </lineage>
</organism>
<name>A0ABT1WPA8_9LACT</name>
<dbReference type="InterPro" id="IPR051540">
    <property type="entry name" value="S-2-haloacid_dehalogenase"/>
</dbReference>
<sequence length="175" mass="20184">MLAYFKPTWITKEYQQIRPEFLLKQGIKIVFTDLDNTLIAWDEPHATEQLIEWIKDLKAAGISVVLVSNNNTKRIGKVAQVIDTPFVYPALKPLHKGFKDALKLHHVEKEAVVMIGDQIMTDIFGATTFGIRTILVNPIKPSDGWNTKINRFFERIILKRLKKKNQLKELTLDDE</sequence>
<dbReference type="InterPro" id="IPR036412">
    <property type="entry name" value="HAD-like_sf"/>
</dbReference>
<dbReference type="Pfam" id="PF00702">
    <property type="entry name" value="Hydrolase"/>
    <property type="match status" value="1"/>
</dbReference>
<dbReference type="InterPro" id="IPR006549">
    <property type="entry name" value="HAD-SF_hydro_IIIA"/>
</dbReference>
<reference evidence="2" key="3">
    <citation type="journal article" date="2023" name="Microbiol. Resour. Announc.">
        <title>Draft Genome Sequence of Granulicatella sp. Strain S8, Isolated from a Marine Fish, Seriola quinqueradiata.</title>
        <authorList>
            <person name="Lee M."/>
            <person name="Farooq A."/>
            <person name="Jeong J.B."/>
            <person name="Jung M.Y."/>
        </authorList>
    </citation>
    <scope>NUCLEOTIDE SEQUENCE</scope>
    <source>
        <strain evidence="2">S8</strain>
    </source>
</reference>
<dbReference type="InterPro" id="IPR023214">
    <property type="entry name" value="HAD_sf"/>
</dbReference>
<proteinExistence type="predicted"/>
<dbReference type="NCBIfam" id="TIGR01668">
    <property type="entry name" value="YqeG_hyp_ppase"/>
    <property type="match status" value="1"/>
</dbReference>
<dbReference type="Proteomes" id="UP001059480">
    <property type="component" value="Unassembled WGS sequence"/>
</dbReference>
<keyword evidence="1" id="KW-0378">Hydrolase</keyword>
<evidence type="ECO:0000256" key="1">
    <source>
        <dbReference type="ARBA" id="ARBA00022801"/>
    </source>
</evidence>
<dbReference type="NCBIfam" id="TIGR01549">
    <property type="entry name" value="HAD-SF-IA-v1"/>
    <property type="match status" value="1"/>
</dbReference>
<evidence type="ECO:0000313" key="3">
    <source>
        <dbReference type="Proteomes" id="UP001059480"/>
    </source>
</evidence>
<dbReference type="PANTHER" id="PTHR43316">
    <property type="entry name" value="HYDROLASE, HALOACID DELAHOGENASE-RELATED"/>
    <property type="match status" value="1"/>
</dbReference>
<dbReference type="InterPro" id="IPR010021">
    <property type="entry name" value="PGPP1/Gep4"/>
</dbReference>
<reference evidence="2" key="1">
    <citation type="submission" date="2022-07" db="EMBL/GenBank/DDBJ databases">
        <authorList>
            <person name="Jung M.-Y."/>
            <person name="Lee M."/>
        </authorList>
    </citation>
    <scope>NUCLEOTIDE SEQUENCE</scope>
    <source>
        <strain evidence="2">S8</strain>
    </source>
</reference>